<evidence type="ECO:0000313" key="8">
    <source>
        <dbReference type="Proteomes" id="UP001597286"/>
    </source>
</evidence>
<dbReference type="Gene3D" id="3.40.190.10">
    <property type="entry name" value="Periplasmic binding protein-like II"/>
    <property type="match status" value="2"/>
</dbReference>
<keyword evidence="8" id="KW-1185">Reference proteome</keyword>
<dbReference type="EMBL" id="JBHUFB010000002">
    <property type="protein sequence ID" value="MFD1810921.1"/>
    <property type="molecule type" value="Genomic_DNA"/>
</dbReference>
<dbReference type="Proteomes" id="UP001597286">
    <property type="component" value="Unassembled WGS sequence"/>
</dbReference>
<name>A0ABW4NXM6_9NOCA</name>
<keyword evidence="3 5" id="KW-0732">Signal</keyword>
<dbReference type="SUPFAM" id="SSF53850">
    <property type="entry name" value="Periplasmic binding protein-like II"/>
    <property type="match status" value="1"/>
</dbReference>
<protein>
    <submittedName>
        <fullName evidence="7">ABC transporter substrate-binding protein</fullName>
    </submittedName>
</protein>
<comment type="similarity">
    <text evidence="2">Belongs to the bacterial solute-binding protein SsuA/TauA family.</text>
</comment>
<dbReference type="PROSITE" id="PS51257">
    <property type="entry name" value="PROKAR_LIPOPROTEIN"/>
    <property type="match status" value="1"/>
</dbReference>
<dbReference type="RefSeq" id="WP_378483472.1">
    <property type="nucleotide sequence ID" value="NZ_JBHUFB010000002.1"/>
</dbReference>
<evidence type="ECO:0000256" key="3">
    <source>
        <dbReference type="ARBA" id="ARBA00022729"/>
    </source>
</evidence>
<feature type="chain" id="PRO_5046047470" evidence="5">
    <location>
        <begin position="23"/>
        <end position="361"/>
    </location>
</feature>
<accession>A0ABW4NXM6</accession>
<gene>
    <name evidence="7" type="ORF">ACFSJG_01735</name>
</gene>
<organism evidence="7 8">
    <name type="scientific">Rhodococcus gannanensis</name>
    <dbReference type="NCBI Taxonomy" id="1960308"/>
    <lineage>
        <taxon>Bacteria</taxon>
        <taxon>Bacillati</taxon>
        <taxon>Actinomycetota</taxon>
        <taxon>Actinomycetes</taxon>
        <taxon>Mycobacteriales</taxon>
        <taxon>Nocardiaceae</taxon>
        <taxon>Rhodococcus</taxon>
    </lineage>
</organism>
<feature type="domain" description="SsuA/THI5-like" evidence="6">
    <location>
        <begin position="56"/>
        <end position="268"/>
    </location>
</feature>
<evidence type="ECO:0000256" key="5">
    <source>
        <dbReference type="SAM" id="SignalP"/>
    </source>
</evidence>
<evidence type="ECO:0000259" key="6">
    <source>
        <dbReference type="Pfam" id="PF09084"/>
    </source>
</evidence>
<evidence type="ECO:0000256" key="4">
    <source>
        <dbReference type="SAM" id="MobiDB-lite"/>
    </source>
</evidence>
<reference evidence="8" key="1">
    <citation type="journal article" date="2019" name="Int. J. Syst. Evol. Microbiol.">
        <title>The Global Catalogue of Microorganisms (GCM) 10K type strain sequencing project: providing services to taxonomists for standard genome sequencing and annotation.</title>
        <authorList>
            <consortium name="The Broad Institute Genomics Platform"/>
            <consortium name="The Broad Institute Genome Sequencing Center for Infectious Disease"/>
            <person name="Wu L."/>
            <person name="Ma J."/>
        </authorList>
    </citation>
    <scope>NUCLEOTIDE SEQUENCE [LARGE SCALE GENOMIC DNA]</scope>
    <source>
        <strain evidence="8">DT72</strain>
    </source>
</reference>
<evidence type="ECO:0000313" key="7">
    <source>
        <dbReference type="EMBL" id="MFD1810921.1"/>
    </source>
</evidence>
<comment type="subcellular location">
    <subcellularLocation>
        <location evidence="1">Periplasm</location>
    </subcellularLocation>
</comment>
<proteinExistence type="inferred from homology"/>
<dbReference type="PANTHER" id="PTHR30024:SF47">
    <property type="entry name" value="TAURINE-BINDING PERIPLASMIC PROTEIN"/>
    <property type="match status" value="1"/>
</dbReference>
<feature type="region of interest" description="Disordered" evidence="4">
    <location>
        <begin position="338"/>
        <end position="361"/>
    </location>
</feature>
<comment type="caution">
    <text evidence="7">The sequence shown here is derived from an EMBL/GenBank/DDBJ whole genome shotgun (WGS) entry which is preliminary data.</text>
</comment>
<dbReference type="Pfam" id="PF09084">
    <property type="entry name" value="NMT1"/>
    <property type="match status" value="1"/>
</dbReference>
<dbReference type="InterPro" id="IPR015168">
    <property type="entry name" value="SsuA/THI5"/>
</dbReference>
<evidence type="ECO:0000256" key="2">
    <source>
        <dbReference type="ARBA" id="ARBA00010742"/>
    </source>
</evidence>
<evidence type="ECO:0000256" key="1">
    <source>
        <dbReference type="ARBA" id="ARBA00004418"/>
    </source>
</evidence>
<sequence>MVRSRTTVGVAMLIALALTSTACGSSSGDAAQVSSDGKTVLRYEGSASTVTYPELAEDLGYFDTVTLNWLGDNTSGPASIQNTATGQSDVGSAFYGAIAKLVDAGAPVTTVLGNYGSDGDTEADSFNGYYVVDGSPLTTARDLIGKKVGINTLGAYHEYVVKEWLFRAGLSDDEINQVELVVVPPLNTEQALRQGQIDVGNLGGVIKDAALARGGLTPLFTDVDLTGPLGIGGFAFRDDFIAQQEEAVADFVQGTARALRWAQVTPRQEVIDRFVSIIEARGRNENTEFVKQWKSTGVPTPGGVIDADEFTIWIDQSVRLGTLKPDAVKAEDLFTNDFNPYANGTYPPDSGPDGEPVSSSR</sequence>
<feature type="signal peptide" evidence="5">
    <location>
        <begin position="1"/>
        <end position="22"/>
    </location>
</feature>
<dbReference type="PANTHER" id="PTHR30024">
    <property type="entry name" value="ALIPHATIC SULFONATES-BINDING PROTEIN-RELATED"/>
    <property type="match status" value="1"/>
</dbReference>